<organism evidence="5 6">
    <name type="scientific">Dictyobacter kobayashii</name>
    <dbReference type="NCBI Taxonomy" id="2014872"/>
    <lineage>
        <taxon>Bacteria</taxon>
        <taxon>Bacillati</taxon>
        <taxon>Chloroflexota</taxon>
        <taxon>Ktedonobacteria</taxon>
        <taxon>Ktedonobacterales</taxon>
        <taxon>Dictyobacteraceae</taxon>
        <taxon>Dictyobacter</taxon>
    </lineage>
</organism>
<dbReference type="Gene3D" id="3.20.20.80">
    <property type="entry name" value="Glycosidases"/>
    <property type="match status" value="1"/>
</dbReference>
<dbReference type="AlphaFoldDB" id="A0A402ALA6"/>
<dbReference type="InterPro" id="IPR017853">
    <property type="entry name" value="GH"/>
</dbReference>
<evidence type="ECO:0000256" key="1">
    <source>
        <dbReference type="ARBA" id="ARBA00022801"/>
    </source>
</evidence>
<keyword evidence="6" id="KW-1185">Reference proteome</keyword>
<comment type="similarity">
    <text evidence="3">Belongs to the glycosyl hydrolase 5 (cellulase A) family.</text>
</comment>
<dbReference type="PANTHER" id="PTHR34142:SF1">
    <property type="entry name" value="GLYCOSIDE HYDROLASE FAMILY 5 DOMAIN-CONTAINING PROTEIN"/>
    <property type="match status" value="1"/>
</dbReference>
<dbReference type="GO" id="GO:0009251">
    <property type="term" value="P:glucan catabolic process"/>
    <property type="evidence" value="ECO:0007669"/>
    <property type="project" value="TreeGrafter"/>
</dbReference>
<dbReference type="Proteomes" id="UP000287188">
    <property type="component" value="Unassembled WGS sequence"/>
</dbReference>
<sequence>MPMQKKVFMTSLAGLVILFLTGCIWLAPVAISSAQKVQAMSPTPPKSGVQNPPLTAPYSVNGNQIIDRYGHPYLFHGISLDGLEYDCQGPADLDRQHLAYLGAGRNTSTETYWEANTVRLPLSEGFWLNGSKRAQCTARHYQTVVKRVVAILTALRFNVILDLHWVDAGGQSTEGGGPWPMPDVDSLIFWTQLASLYKHAPNVLFEAYNEPHPLSWSCWAANCSKLTDTVSSNDCQCKKTLSYPGIGLSTIVRAIRATGANNLVLIAGMNWGFDLSQLEHYPFETTNLIYDTHPYPYADKQASSWDTAFGQFSERYALISAENGQYDCGSNYMDQLLTYLDARHISWIGWAWVPGGNQACTYPRLVKDARGTPASAMGWSIYRHLHSLSY</sequence>
<dbReference type="SUPFAM" id="SSF51445">
    <property type="entry name" value="(Trans)glycosidases"/>
    <property type="match status" value="1"/>
</dbReference>
<protein>
    <recommendedName>
        <fullName evidence="4">Glycoside hydrolase family 5 domain-containing protein</fullName>
    </recommendedName>
</protein>
<dbReference type="PROSITE" id="PS51257">
    <property type="entry name" value="PROKAR_LIPOPROTEIN"/>
    <property type="match status" value="1"/>
</dbReference>
<dbReference type="Pfam" id="PF00150">
    <property type="entry name" value="Cellulase"/>
    <property type="match status" value="1"/>
</dbReference>
<dbReference type="InterPro" id="IPR001547">
    <property type="entry name" value="Glyco_hydro_5"/>
</dbReference>
<keyword evidence="1 3" id="KW-0378">Hydrolase</keyword>
<proteinExistence type="inferred from homology"/>
<dbReference type="PANTHER" id="PTHR34142">
    <property type="entry name" value="ENDO-BETA-1,4-GLUCANASE A"/>
    <property type="match status" value="1"/>
</dbReference>
<evidence type="ECO:0000256" key="3">
    <source>
        <dbReference type="RuleBase" id="RU361153"/>
    </source>
</evidence>
<dbReference type="GO" id="GO:0004553">
    <property type="term" value="F:hydrolase activity, hydrolyzing O-glycosyl compounds"/>
    <property type="evidence" value="ECO:0007669"/>
    <property type="project" value="InterPro"/>
</dbReference>
<feature type="domain" description="Glycoside hydrolase family 5" evidence="4">
    <location>
        <begin position="113"/>
        <end position="354"/>
    </location>
</feature>
<evidence type="ECO:0000259" key="4">
    <source>
        <dbReference type="Pfam" id="PF00150"/>
    </source>
</evidence>
<reference evidence="6" key="1">
    <citation type="submission" date="2018-12" db="EMBL/GenBank/DDBJ databases">
        <title>Tengunoibacter tsumagoiensis gen. nov., sp. nov., Dictyobacter kobayashii sp. nov., D. alpinus sp. nov., and D. joshuensis sp. nov. and description of Dictyobacteraceae fam. nov. within the order Ktedonobacterales isolated from Tengu-no-mugimeshi.</title>
        <authorList>
            <person name="Wang C.M."/>
            <person name="Zheng Y."/>
            <person name="Sakai Y."/>
            <person name="Toyoda A."/>
            <person name="Minakuchi Y."/>
            <person name="Abe K."/>
            <person name="Yokota A."/>
            <person name="Yabe S."/>
        </authorList>
    </citation>
    <scope>NUCLEOTIDE SEQUENCE [LARGE SCALE GENOMIC DNA]</scope>
    <source>
        <strain evidence="6">Uno11</strain>
    </source>
</reference>
<evidence type="ECO:0000256" key="2">
    <source>
        <dbReference type="ARBA" id="ARBA00023295"/>
    </source>
</evidence>
<name>A0A402ALA6_9CHLR</name>
<keyword evidence="2 3" id="KW-0326">Glycosidase</keyword>
<evidence type="ECO:0000313" key="6">
    <source>
        <dbReference type="Proteomes" id="UP000287188"/>
    </source>
</evidence>
<gene>
    <name evidence="5" type="ORF">KDK_37170</name>
</gene>
<comment type="caution">
    <text evidence="5">The sequence shown here is derived from an EMBL/GenBank/DDBJ whole genome shotgun (WGS) entry which is preliminary data.</text>
</comment>
<evidence type="ECO:0000313" key="5">
    <source>
        <dbReference type="EMBL" id="GCE19917.1"/>
    </source>
</evidence>
<dbReference type="EMBL" id="BIFS01000001">
    <property type="protein sequence ID" value="GCE19917.1"/>
    <property type="molecule type" value="Genomic_DNA"/>
</dbReference>
<accession>A0A402ALA6</accession>